<dbReference type="Gene3D" id="2.40.10.350">
    <property type="entry name" value="Rod shape-determining protein MreC, domain 2"/>
    <property type="match status" value="1"/>
</dbReference>
<gene>
    <name evidence="8" type="primary">mreC</name>
    <name evidence="8" type="ORF">QJT80_14155</name>
</gene>
<protein>
    <recommendedName>
        <fullName evidence="2 5">Cell shape-determining protein MreC</fullName>
    </recommendedName>
    <alternativeName>
        <fullName evidence="4 5">Cell shape protein MreC</fullName>
    </alternativeName>
</protein>
<dbReference type="NCBIfam" id="TIGR00219">
    <property type="entry name" value="mreC"/>
    <property type="match status" value="1"/>
</dbReference>
<dbReference type="PIRSF" id="PIRSF038471">
    <property type="entry name" value="MreC"/>
    <property type="match status" value="1"/>
</dbReference>
<dbReference type="Gene3D" id="2.40.10.340">
    <property type="entry name" value="Rod shape-determining protein MreC, domain 1"/>
    <property type="match status" value="1"/>
</dbReference>
<dbReference type="InterPro" id="IPR055342">
    <property type="entry name" value="MreC_beta-barrel_core"/>
</dbReference>
<dbReference type="EMBL" id="CP124755">
    <property type="protein sequence ID" value="WGZ90614.1"/>
    <property type="molecule type" value="Genomic_DNA"/>
</dbReference>
<evidence type="ECO:0000256" key="6">
    <source>
        <dbReference type="SAM" id="MobiDB-lite"/>
    </source>
</evidence>
<sequence length="335" mass="36574">MAAEAIINDINYHSTPGYSFRFMLLVLGALSLMAVDYRDPTVLVPVRTLSSIAAYPLLVSVDSPHRFYNRTAGYFTAQTTLAMENSALKSRVQYYEAQQQSLSSLQQENQRLHNLLKSAPHEEYDFVMAETLEAANDRIRGVVTINKGANDGVFEGQVVLAGGNIYGQVIAVTPLSATVMQLVDRGHTIPVRNQRDGERALASGTGRGGVLEIKNLPANTKVREGDIFVSSGLGGIFPADFPVAQVIPQGVEFKQGDSFATVKAQPLTNYEATREVLLVWRKPGAPPPSPAPAEARVKPEPTIKDVNAKKDDKKEHHEPEPRHARRNNTKPAGGH</sequence>
<evidence type="ECO:0000256" key="3">
    <source>
        <dbReference type="ARBA" id="ARBA00022960"/>
    </source>
</evidence>
<accession>A0AA95KDZ1</accession>
<dbReference type="AlphaFoldDB" id="A0AA95KDZ1"/>
<comment type="function">
    <text evidence="5">Involved in formation and maintenance of cell shape.</text>
</comment>
<proteinExistence type="inferred from homology"/>
<dbReference type="InterPro" id="IPR042177">
    <property type="entry name" value="Cell/Rod_1"/>
</dbReference>
<evidence type="ECO:0000256" key="5">
    <source>
        <dbReference type="PIRNR" id="PIRNR038471"/>
    </source>
</evidence>
<name>A0AA95KDZ1_9GAMM</name>
<reference evidence="8" key="1">
    <citation type="journal article" date="2023" name="Int. J. Mol. Sci.">
        <title>Metagenomics Revealed a New Genus 'Candidatus Thiocaldithrix dubininis' gen. nov., sp. nov. and a New Species 'Candidatus Thiothrix putei' sp. nov. in the Family Thiotrichaceae, Some Members of Which Have Traits of Both Na+- and H+-Motive Energetics.</title>
        <authorList>
            <person name="Ravin N.V."/>
            <person name="Muntyan M.S."/>
            <person name="Smolyakov D.D."/>
            <person name="Rudenko T.S."/>
            <person name="Beletsky A.V."/>
            <person name="Mardanov A.V."/>
            <person name="Grabovich M.Y."/>
        </authorList>
    </citation>
    <scope>NUCLEOTIDE SEQUENCE</scope>
    <source>
        <strain evidence="8">GKL-01</strain>
    </source>
</reference>
<evidence type="ECO:0000259" key="7">
    <source>
        <dbReference type="Pfam" id="PF04085"/>
    </source>
</evidence>
<evidence type="ECO:0000256" key="1">
    <source>
        <dbReference type="ARBA" id="ARBA00009369"/>
    </source>
</evidence>
<dbReference type="InterPro" id="IPR042175">
    <property type="entry name" value="Cell/Rod_MreC_2"/>
</dbReference>
<dbReference type="InterPro" id="IPR007221">
    <property type="entry name" value="MreC"/>
</dbReference>
<organism evidence="8">
    <name type="scientific">Candidatus Thiocaldithrix dubininis</name>
    <dbReference type="NCBI Taxonomy" id="3080823"/>
    <lineage>
        <taxon>Bacteria</taxon>
        <taxon>Pseudomonadati</taxon>
        <taxon>Pseudomonadota</taxon>
        <taxon>Gammaproteobacteria</taxon>
        <taxon>Thiotrichales</taxon>
        <taxon>Thiotrichaceae</taxon>
        <taxon>Candidatus Thiocaldithrix</taxon>
    </lineage>
</organism>
<feature type="domain" description="Rod shape-determining protein MreC beta-barrel core" evidence="7">
    <location>
        <begin position="137"/>
        <end position="280"/>
    </location>
</feature>
<dbReference type="GO" id="GO:0008360">
    <property type="term" value="P:regulation of cell shape"/>
    <property type="evidence" value="ECO:0007669"/>
    <property type="project" value="UniProtKB-KW"/>
</dbReference>
<evidence type="ECO:0000256" key="4">
    <source>
        <dbReference type="ARBA" id="ARBA00032089"/>
    </source>
</evidence>
<feature type="compositionally biased region" description="Basic and acidic residues" evidence="6">
    <location>
        <begin position="295"/>
        <end position="322"/>
    </location>
</feature>
<dbReference type="Proteomes" id="UP001300672">
    <property type="component" value="Chromosome"/>
</dbReference>
<dbReference type="GO" id="GO:0005886">
    <property type="term" value="C:plasma membrane"/>
    <property type="evidence" value="ECO:0007669"/>
    <property type="project" value="TreeGrafter"/>
</dbReference>
<dbReference type="Pfam" id="PF04085">
    <property type="entry name" value="MreC"/>
    <property type="match status" value="1"/>
</dbReference>
<dbReference type="PANTHER" id="PTHR34138:SF1">
    <property type="entry name" value="CELL SHAPE-DETERMINING PROTEIN MREC"/>
    <property type="match status" value="1"/>
</dbReference>
<feature type="region of interest" description="Disordered" evidence="6">
    <location>
        <begin position="281"/>
        <end position="335"/>
    </location>
</feature>
<dbReference type="KEGG" id="tdu:QJT80_14155"/>
<reference evidence="8" key="2">
    <citation type="submission" date="2023-04" db="EMBL/GenBank/DDBJ databases">
        <authorList>
            <person name="Beletskiy A.V."/>
            <person name="Mardanov A.V."/>
            <person name="Ravin N.V."/>
        </authorList>
    </citation>
    <scope>NUCLEOTIDE SEQUENCE</scope>
    <source>
        <strain evidence="8">GKL-01</strain>
    </source>
</reference>
<comment type="similarity">
    <text evidence="1 5">Belongs to the MreC family.</text>
</comment>
<evidence type="ECO:0000313" key="8">
    <source>
        <dbReference type="EMBL" id="WGZ90614.1"/>
    </source>
</evidence>
<evidence type="ECO:0000256" key="2">
    <source>
        <dbReference type="ARBA" id="ARBA00013855"/>
    </source>
</evidence>
<keyword evidence="3 5" id="KW-0133">Cell shape</keyword>
<dbReference type="PANTHER" id="PTHR34138">
    <property type="entry name" value="CELL SHAPE-DETERMINING PROTEIN MREC"/>
    <property type="match status" value="1"/>
</dbReference>